<evidence type="ECO:0000313" key="3">
    <source>
        <dbReference type="EMBL" id="TMP82236.1"/>
    </source>
</evidence>
<dbReference type="InterPro" id="IPR001920">
    <property type="entry name" value="Asp/Glu_race"/>
</dbReference>
<accession>A0A5S3YW07</accession>
<dbReference type="EMBL" id="PNCM01000012">
    <property type="protein sequence ID" value="TMP82236.1"/>
    <property type="molecule type" value="Genomic_DNA"/>
</dbReference>
<dbReference type="NCBIfam" id="TIGR00035">
    <property type="entry name" value="asp_race"/>
    <property type="match status" value="1"/>
</dbReference>
<dbReference type="OrthoDB" id="9803739at2"/>
<dbReference type="PANTHER" id="PTHR21198:SF7">
    <property type="entry name" value="ASPARTATE-GLUTAMATE RACEMASE FAMILY"/>
    <property type="match status" value="1"/>
</dbReference>
<name>A0A5S3YW07_9GAMM</name>
<dbReference type="PANTHER" id="PTHR21198">
    <property type="entry name" value="GLUTAMATE RACEMASE"/>
    <property type="match status" value="1"/>
</dbReference>
<reference evidence="3 4" key="1">
    <citation type="submission" date="2017-12" db="EMBL/GenBank/DDBJ databases">
        <authorList>
            <person name="Paulsen S."/>
            <person name="Gram L.K."/>
        </authorList>
    </citation>
    <scope>NUCLEOTIDE SEQUENCE [LARGE SCALE GENOMIC DNA]</scope>
    <source>
        <strain evidence="3 4">S1189</strain>
    </source>
</reference>
<dbReference type="InterPro" id="IPR033134">
    <property type="entry name" value="Asp/Glu_racemase_AS_2"/>
</dbReference>
<dbReference type="Pfam" id="PF01177">
    <property type="entry name" value="Asp_Glu_race"/>
    <property type="match status" value="1"/>
</dbReference>
<dbReference type="InterPro" id="IPR015942">
    <property type="entry name" value="Asp/Glu/hydantoin_racemase"/>
</dbReference>
<dbReference type="AlphaFoldDB" id="A0A5S3YW07"/>
<comment type="caution">
    <text evidence="3">The sequence shown here is derived from an EMBL/GenBank/DDBJ whole genome shotgun (WGS) entry which is preliminary data.</text>
</comment>
<gene>
    <name evidence="3" type="ORF">CWB73_04920</name>
</gene>
<sequence>MHETSNNKKDNILKHIGIAAVTAEGAAITYKYICSASEQVFGKHTHPEISIHGFSFSEHVNFGPERLKKWQDLLVRSINKLEATGAQLVICPSNTPHEVYEQVCEKINIPWLNIADEVAKVAEQKQYKKILLLGTQFTFNSAIYPNAFEHLAAEIVIPTDEEQVLVHSMIVDELVSGVVSENAKQAMQGLLSKYAQQGLDSVILGCTELPLIIDEALTHLAILDSTQILGDAAIKAATN</sequence>
<dbReference type="Gene3D" id="3.40.50.1860">
    <property type="match status" value="2"/>
</dbReference>
<protein>
    <submittedName>
        <fullName evidence="3">Aspartate racemase</fullName>
    </submittedName>
</protein>
<evidence type="ECO:0000256" key="2">
    <source>
        <dbReference type="ARBA" id="ARBA00023235"/>
    </source>
</evidence>
<reference evidence="4" key="2">
    <citation type="submission" date="2019-06" db="EMBL/GenBank/DDBJ databases">
        <title>Co-occurence of chitin degradation, pigmentation and bioactivity in marine Pseudoalteromonas.</title>
        <authorList>
            <person name="Sonnenschein E.C."/>
            <person name="Bech P.K."/>
        </authorList>
    </citation>
    <scope>NUCLEOTIDE SEQUENCE [LARGE SCALE GENOMIC DNA]</scope>
    <source>
        <strain evidence="4">S1189</strain>
    </source>
</reference>
<dbReference type="SUPFAM" id="SSF53681">
    <property type="entry name" value="Aspartate/glutamate racemase"/>
    <property type="match status" value="2"/>
</dbReference>
<dbReference type="InterPro" id="IPR004380">
    <property type="entry name" value="Asp_race"/>
</dbReference>
<keyword evidence="2" id="KW-0413">Isomerase</keyword>
<dbReference type="GO" id="GO:0047661">
    <property type="term" value="F:amino-acid racemase activity"/>
    <property type="evidence" value="ECO:0007669"/>
    <property type="project" value="InterPro"/>
</dbReference>
<evidence type="ECO:0000256" key="1">
    <source>
        <dbReference type="ARBA" id="ARBA00007847"/>
    </source>
</evidence>
<proteinExistence type="inferred from homology"/>
<dbReference type="PROSITE" id="PS00924">
    <property type="entry name" value="ASP_GLU_RACEMASE_2"/>
    <property type="match status" value="1"/>
</dbReference>
<organism evidence="3 4">
    <name type="scientific">Pseudoalteromonas phenolica</name>
    <dbReference type="NCBI Taxonomy" id="161398"/>
    <lineage>
        <taxon>Bacteria</taxon>
        <taxon>Pseudomonadati</taxon>
        <taxon>Pseudomonadota</taxon>
        <taxon>Gammaproteobacteria</taxon>
        <taxon>Alteromonadales</taxon>
        <taxon>Pseudoalteromonadaceae</taxon>
        <taxon>Pseudoalteromonas</taxon>
    </lineage>
</organism>
<comment type="similarity">
    <text evidence="1">Belongs to the aspartate/glutamate racemases family.</text>
</comment>
<evidence type="ECO:0000313" key="4">
    <source>
        <dbReference type="Proteomes" id="UP000307362"/>
    </source>
</evidence>
<dbReference type="Proteomes" id="UP000307362">
    <property type="component" value="Unassembled WGS sequence"/>
</dbReference>